<dbReference type="EMBL" id="CP002209">
    <property type="protein sequence ID" value="ADN76950.1"/>
    <property type="molecule type" value="Genomic_DNA"/>
</dbReference>
<reference evidence="4 5" key="1">
    <citation type="journal article" date="2010" name="Stand. Genomic Sci.">
        <title>Complete genome sequence of Ferrimonas balearica type strain (PAT).</title>
        <authorList>
            <person name="Nolan M."/>
            <person name="Sikorski J."/>
            <person name="Davenport K."/>
            <person name="Lucas S."/>
            <person name="Glavina Del Rio T."/>
            <person name="Tice H."/>
            <person name="Cheng J."/>
            <person name="Goodwin L."/>
            <person name="Pitluck S."/>
            <person name="Liolios K."/>
            <person name="Ivanova N."/>
            <person name="Mavromatis K."/>
            <person name="Ovchinnikova G."/>
            <person name="Pati A."/>
            <person name="Chen A."/>
            <person name="Palaniappan K."/>
            <person name="Land M."/>
            <person name="Hauser L."/>
            <person name="Chang Y."/>
            <person name="Jeffries C."/>
            <person name="Tapia R."/>
            <person name="Brettin T."/>
            <person name="Detter J."/>
            <person name="Han C."/>
            <person name="Yasawong M."/>
            <person name="Rohde M."/>
            <person name="Tindall B."/>
            <person name="Goker M."/>
            <person name="Woyke T."/>
            <person name="Bristow J."/>
            <person name="Eisen J."/>
            <person name="Markowitz V."/>
            <person name="Hugenholtz P."/>
            <person name="Kyrpides N."/>
            <person name="Klenk H."/>
            <person name="Lapidus A."/>
        </authorList>
    </citation>
    <scope>NUCLEOTIDE SEQUENCE [LARGE SCALE GENOMIC DNA]</scope>
    <source>
        <strain evidence="5">DSM 9799 / CCM 4581 / KCTC 23876 / PAT</strain>
    </source>
</reference>
<dbReference type="PANTHER" id="PTHR34475:SF1">
    <property type="entry name" value="CYTOSKELETON PROTEIN RODZ"/>
    <property type="match status" value="1"/>
</dbReference>
<dbReference type="AlphaFoldDB" id="E1SRM9"/>
<dbReference type="NCBIfam" id="NF008109">
    <property type="entry name" value="PRK10856.1"/>
    <property type="match status" value="1"/>
</dbReference>
<dbReference type="InterPro" id="IPR010982">
    <property type="entry name" value="Lambda_DNA-bd_dom_sf"/>
</dbReference>
<dbReference type="RefSeq" id="WP_013346256.1">
    <property type="nucleotide sequence ID" value="NC_014541.1"/>
</dbReference>
<feature type="region of interest" description="Disordered" evidence="1">
    <location>
        <begin position="164"/>
        <end position="242"/>
    </location>
</feature>
<dbReference type="SUPFAM" id="SSF47413">
    <property type="entry name" value="lambda repressor-like DNA-binding domains"/>
    <property type="match status" value="1"/>
</dbReference>
<evidence type="ECO:0000259" key="3">
    <source>
        <dbReference type="PROSITE" id="PS50943"/>
    </source>
</evidence>
<dbReference type="Proteomes" id="UP000006683">
    <property type="component" value="Chromosome"/>
</dbReference>
<dbReference type="KEGG" id="fbl:Fbal_2748"/>
<proteinExistence type="predicted"/>
<keyword evidence="5" id="KW-1185">Reference proteome</keyword>
<dbReference type="InterPro" id="IPR025194">
    <property type="entry name" value="RodZ-like_C"/>
</dbReference>
<evidence type="ECO:0000313" key="5">
    <source>
        <dbReference type="Proteomes" id="UP000006683"/>
    </source>
</evidence>
<dbReference type="HOGENOM" id="CLU_047530_3_1_6"/>
<feature type="compositionally biased region" description="Low complexity" evidence="1">
    <location>
        <begin position="176"/>
        <end position="190"/>
    </location>
</feature>
<accession>E1SRM9</accession>
<dbReference type="Pfam" id="PF13464">
    <property type="entry name" value="RodZ_C"/>
    <property type="match status" value="1"/>
</dbReference>
<feature type="transmembrane region" description="Helical" evidence="2">
    <location>
        <begin position="110"/>
        <end position="130"/>
    </location>
</feature>
<evidence type="ECO:0000256" key="2">
    <source>
        <dbReference type="SAM" id="Phobius"/>
    </source>
</evidence>
<organism evidence="4 5">
    <name type="scientific">Ferrimonas balearica (strain DSM 9799 / CCM 4581 / KCTC 23876 / PAT)</name>
    <dbReference type="NCBI Taxonomy" id="550540"/>
    <lineage>
        <taxon>Bacteria</taxon>
        <taxon>Pseudomonadati</taxon>
        <taxon>Pseudomonadota</taxon>
        <taxon>Gammaproteobacteria</taxon>
        <taxon>Alteromonadales</taxon>
        <taxon>Ferrimonadaceae</taxon>
        <taxon>Ferrimonas</taxon>
    </lineage>
</organism>
<dbReference type="PROSITE" id="PS50943">
    <property type="entry name" value="HTH_CROC1"/>
    <property type="match status" value="1"/>
</dbReference>
<dbReference type="OrthoDB" id="9790252at2"/>
<dbReference type="STRING" id="550540.Fbal_2748"/>
<dbReference type="Gene3D" id="1.10.260.40">
    <property type="entry name" value="lambda repressor-like DNA-binding domains"/>
    <property type="match status" value="1"/>
</dbReference>
<gene>
    <name evidence="4" type="ordered locus">Fbal_2748</name>
</gene>
<dbReference type="Pfam" id="PF13413">
    <property type="entry name" value="HTH_25"/>
    <property type="match status" value="1"/>
</dbReference>
<dbReference type="CDD" id="cd00093">
    <property type="entry name" value="HTH_XRE"/>
    <property type="match status" value="1"/>
</dbReference>
<keyword evidence="2" id="KW-0812">Transmembrane</keyword>
<keyword evidence="2" id="KW-0472">Membrane</keyword>
<dbReference type="InterPro" id="IPR050400">
    <property type="entry name" value="Bact_Cytoskel_RodZ"/>
</dbReference>
<sequence length="323" mass="34751">MSDELNHETPVETPGPLLKAARERAGLTTQQVAQRLNLRHSVVQGMEQDSFEPGTSVTYIRGYVRNYARLVGLDESRMNQALDALHRVEPTPNMQSFSRRTNREKADNRWMMATWVIALGIVGLVVWWWLANADSRQLAPQGSETQVEAPVAGEVPEQLEPQTLPEVAPEAAEQVSEAAYSGSESAGEIEMGAVTTADQPADEPVTEPAVEQPETESAPVNAPSAAEAAQAEPESAPAEPADAASSRLAIALKAECWMLVQDADGDVLLEGLKLDGFKTELTGKAPFSLRLGAPEAVSLEFNGDAVDLSSFRAGRVARLTLPQ</sequence>
<dbReference type="GO" id="GO:0003677">
    <property type="term" value="F:DNA binding"/>
    <property type="evidence" value="ECO:0007669"/>
    <property type="project" value="InterPro"/>
</dbReference>
<protein>
    <recommendedName>
        <fullName evidence="3">HTH cro/C1-type domain-containing protein</fullName>
    </recommendedName>
</protein>
<dbReference type="InterPro" id="IPR001387">
    <property type="entry name" value="Cro/C1-type_HTH"/>
</dbReference>
<evidence type="ECO:0000313" key="4">
    <source>
        <dbReference type="EMBL" id="ADN76950.1"/>
    </source>
</evidence>
<dbReference type="GeneID" id="67182972"/>
<dbReference type="PANTHER" id="PTHR34475">
    <property type="match status" value="1"/>
</dbReference>
<name>E1SRM9_FERBD</name>
<evidence type="ECO:0000256" key="1">
    <source>
        <dbReference type="SAM" id="MobiDB-lite"/>
    </source>
</evidence>
<feature type="domain" description="HTH cro/C1-type" evidence="3">
    <location>
        <begin position="18"/>
        <end position="57"/>
    </location>
</feature>
<dbReference type="eggNOG" id="COG1426">
    <property type="taxonomic scope" value="Bacteria"/>
</dbReference>
<keyword evidence="2" id="KW-1133">Transmembrane helix</keyword>
<feature type="compositionally biased region" description="Low complexity" evidence="1">
    <location>
        <begin position="216"/>
        <end position="242"/>
    </location>
</feature>